<proteinExistence type="predicted"/>
<evidence type="ECO:0000313" key="2">
    <source>
        <dbReference type="Proteomes" id="UP000708208"/>
    </source>
</evidence>
<protein>
    <submittedName>
        <fullName evidence="1">Uncharacterized protein</fullName>
    </submittedName>
</protein>
<comment type="caution">
    <text evidence="1">The sequence shown here is derived from an EMBL/GenBank/DDBJ whole genome shotgun (WGS) entry which is preliminary data.</text>
</comment>
<keyword evidence="2" id="KW-1185">Reference proteome</keyword>
<dbReference type="OrthoDB" id="245563at2759"/>
<dbReference type="Proteomes" id="UP000708208">
    <property type="component" value="Unassembled WGS sequence"/>
</dbReference>
<gene>
    <name evidence="1" type="ORF">AFUS01_LOCUS3291</name>
</gene>
<name>A0A8J2J599_9HEXA</name>
<dbReference type="EMBL" id="CAJVCH010019719">
    <property type="protein sequence ID" value="CAG7687440.1"/>
    <property type="molecule type" value="Genomic_DNA"/>
</dbReference>
<organism evidence="1 2">
    <name type="scientific">Allacma fusca</name>
    <dbReference type="NCBI Taxonomy" id="39272"/>
    <lineage>
        <taxon>Eukaryota</taxon>
        <taxon>Metazoa</taxon>
        <taxon>Ecdysozoa</taxon>
        <taxon>Arthropoda</taxon>
        <taxon>Hexapoda</taxon>
        <taxon>Collembola</taxon>
        <taxon>Symphypleona</taxon>
        <taxon>Sminthuridae</taxon>
        <taxon>Allacma</taxon>
    </lineage>
</organism>
<sequence length="68" mass="7623">MGGGGGGSSQGHLFRKRRKCVIPKATFTTFMDEGVMHYRAGHYRKALFCFNRVRSTLVKCLLVLNSQT</sequence>
<dbReference type="AlphaFoldDB" id="A0A8J2J599"/>
<evidence type="ECO:0000313" key="1">
    <source>
        <dbReference type="EMBL" id="CAG7687440.1"/>
    </source>
</evidence>
<reference evidence="1" key="1">
    <citation type="submission" date="2021-06" db="EMBL/GenBank/DDBJ databases">
        <authorList>
            <person name="Hodson N. C."/>
            <person name="Mongue J. A."/>
            <person name="Jaron S. K."/>
        </authorList>
    </citation>
    <scope>NUCLEOTIDE SEQUENCE</scope>
</reference>
<accession>A0A8J2J599</accession>